<sequence>MDVLFDFDDPTLIVHENITKLVYDTLACIVEPDSSGDDFLLGTGAVSDRDVRRALIDLIKGFVLHAIRQKLYSTLRYQARVNPRVPSWRRSSGSFTRIGLRTAEPSSPLPPDIIYLHSKHHHPS</sequence>
<proteinExistence type="predicted"/>
<keyword evidence="2" id="KW-1185">Reference proteome</keyword>
<comment type="caution">
    <text evidence="1">The sequence shown here is derived from an EMBL/GenBank/DDBJ whole genome shotgun (WGS) entry which is preliminary data.</text>
</comment>
<name>A0AAE0CA38_9CHLO</name>
<gene>
    <name evidence="1" type="ORF">CYMTET_40562</name>
</gene>
<evidence type="ECO:0000313" key="1">
    <source>
        <dbReference type="EMBL" id="KAK3250062.1"/>
    </source>
</evidence>
<evidence type="ECO:0000313" key="2">
    <source>
        <dbReference type="Proteomes" id="UP001190700"/>
    </source>
</evidence>
<dbReference type="AlphaFoldDB" id="A0AAE0CA38"/>
<organism evidence="1 2">
    <name type="scientific">Cymbomonas tetramitiformis</name>
    <dbReference type="NCBI Taxonomy" id="36881"/>
    <lineage>
        <taxon>Eukaryota</taxon>
        <taxon>Viridiplantae</taxon>
        <taxon>Chlorophyta</taxon>
        <taxon>Pyramimonadophyceae</taxon>
        <taxon>Pyramimonadales</taxon>
        <taxon>Pyramimonadaceae</taxon>
        <taxon>Cymbomonas</taxon>
    </lineage>
</organism>
<protein>
    <submittedName>
        <fullName evidence="1">Uncharacterized protein</fullName>
    </submittedName>
</protein>
<dbReference type="Proteomes" id="UP001190700">
    <property type="component" value="Unassembled WGS sequence"/>
</dbReference>
<reference evidence="1 2" key="1">
    <citation type="journal article" date="2015" name="Genome Biol. Evol.">
        <title>Comparative Genomics of a Bacterivorous Green Alga Reveals Evolutionary Causalities and Consequences of Phago-Mixotrophic Mode of Nutrition.</title>
        <authorList>
            <person name="Burns J.A."/>
            <person name="Paasch A."/>
            <person name="Narechania A."/>
            <person name="Kim E."/>
        </authorList>
    </citation>
    <scope>NUCLEOTIDE SEQUENCE [LARGE SCALE GENOMIC DNA]</scope>
    <source>
        <strain evidence="1 2">PLY_AMNH</strain>
    </source>
</reference>
<accession>A0AAE0CA38</accession>
<dbReference type="EMBL" id="LGRX02026943">
    <property type="protein sequence ID" value="KAK3250062.1"/>
    <property type="molecule type" value="Genomic_DNA"/>
</dbReference>